<name>A0AAV4MLF8_CAEEX</name>
<feature type="region of interest" description="Disordered" evidence="1">
    <location>
        <begin position="27"/>
        <end position="48"/>
    </location>
</feature>
<dbReference type="AlphaFoldDB" id="A0AAV4MLF8"/>
<protein>
    <submittedName>
        <fullName evidence="2">Uncharacterized protein</fullName>
    </submittedName>
</protein>
<accession>A0AAV4MLF8</accession>
<organism evidence="2 3">
    <name type="scientific">Caerostris extrusa</name>
    <name type="common">Bark spider</name>
    <name type="synonym">Caerostris bankana</name>
    <dbReference type="NCBI Taxonomy" id="172846"/>
    <lineage>
        <taxon>Eukaryota</taxon>
        <taxon>Metazoa</taxon>
        <taxon>Ecdysozoa</taxon>
        <taxon>Arthropoda</taxon>
        <taxon>Chelicerata</taxon>
        <taxon>Arachnida</taxon>
        <taxon>Araneae</taxon>
        <taxon>Araneomorphae</taxon>
        <taxon>Entelegynae</taxon>
        <taxon>Araneoidea</taxon>
        <taxon>Araneidae</taxon>
        <taxon>Caerostris</taxon>
    </lineage>
</organism>
<comment type="caution">
    <text evidence="2">The sequence shown here is derived from an EMBL/GenBank/DDBJ whole genome shotgun (WGS) entry which is preliminary data.</text>
</comment>
<evidence type="ECO:0000313" key="2">
    <source>
        <dbReference type="EMBL" id="GIX72387.1"/>
    </source>
</evidence>
<dbReference type="EMBL" id="BPLR01019844">
    <property type="protein sequence ID" value="GIX72387.1"/>
    <property type="molecule type" value="Genomic_DNA"/>
</dbReference>
<dbReference type="Proteomes" id="UP001054945">
    <property type="component" value="Unassembled WGS sequence"/>
</dbReference>
<proteinExistence type="predicted"/>
<sequence>MSKLTSCSVLPDARQCSNQNRPLSPFWNNKSVGSTRPPPLPIGRRSVYNTGTHYPIPVVTSTSEQERDTRPGTKGAIRGQYLRHATSQESVISTLTVFCKTACTPACTAALSVWYIARVPVRVNGTCWICLFLAFGWEVYFRVCVGLTFFVV</sequence>
<keyword evidence="3" id="KW-1185">Reference proteome</keyword>
<evidence type="ECO:0000313" key="3">
    <source>
        <dbReference type="Proteomes" id="UP001054945"/>
    </source>
</evidence>
<gene>
    <name evidence="2" type="ORF">CEXT_124101</name>
</gene>
<feature type="region of interest" description="Disordered" evidence="1">
    <location>
        <begin position="55"/>
        <end position="74"/>
    </location>
</feature>
<evidence type="ECO:0000256" key="1">
    <source>
        <dbReference type="SAM" id="MobiDB-lite"/>
    </source>
</evidence>
<reference evidence="2 3" key="1">
    <citation type="submission" date="2021-06" db="EMBL/GenBank/DDBJ databases">
        <title>Caerostris extrusa draft genome.</title>
        <authorList>
            <person name="Kono N."/>
            <person name="Arakawa K."/>
        </authorList>
    </citation>
    <scope>NUCLEOTIDE SEQUENCE [LARGE SCALE GENOMIC DNA]</scope>
</reference>